<evidence type="ECO:0000313" key="2">
    <source>
        <dbReference type="Proteomes" id="UP001196413"/>
    </source>
</evidence>
<name>A0AAD5NBD2_PARTN</name>
<dbReference type="Proteomes" id="UP001196413">
    <property type="component" value="Unassembled WGS sequence"/>
</dbReference>
<accession>A0AAD5NBD2</accession>
<gene>
    <name evidence="1" type="ORF">KIN20_022056</name>
</gene>
<evidence type="ECO:0008006" key="3">
    <source>
        <dbReference type="Google" id="ProtNLM"/>
    </source>
</evidence>
<organism evidence="1 2">
    <name type="scientific">Parelaphostrongylus tenuis</name>
    <name type="common">Meningeal worm</name>
    <dbReference type="NCBI Taxonomy" id="148309"/>
    <lineage>
        <taxon>Eukaryota</taxon>
        <taxon>Metazoa</taxon>
        <taxon>Ecdysozoa</taxon>
        <taxon>Nematoda</taxon>
        <taxon>Chromadorea</taxon>
        <taxon>Rhabditida</taxon>
        <taxon>Rhabditina</taxon>
        <taxon>Rhabditomorpha</taxon>
        <taxon>Strongyloidea</taxon>
        <taxon>Metastrongylidae</taxon>
        <taxon>Parelaphostrongylus</taxon>
    </lineage>
</organism>
<comment type="caution">
    <text evidence="1">The sequence shown here is derived from an EMBL/GenBank/DDBJ whole genome shotgun (WGS) entry which is preliminary data.</text>
</comment>
<protein>
    <recommendedName>
        <fullName evidence="3">Reverse transcriptase domain-containing protein</fullName>
    </recommendedName>
</protein>
<dbReference type="AlphaFoldDB" id="A0AAD5NBD2"/>
<dbReference type="EMBL" id="JAHQIW010004453">
    <property type="protein sequence ID" value="KAJ1362489.1"/>
    <property type="molecule type" value="Genomic_DNA"/>
</dbReference>
<evidence type="ECO:0000313" key="1">
    <source>
        <dbReference type="EMBL" id="KAJ1362489.1"/>
    </source>
</evidence>
<sequence length="68" mass="7488">MPAHPTNTQMFLDRLRNASPNNTYVMESFDVTALYTNVSNDSALQATHELLIGLDASNQMVQLDCGSN</sequence>
<proteinExistence type="predicted"/>
<reference evidence="1" key="1">
    <citation type="submission" date="2021-06" db="EMBL/GenBank/DDBJ databases">
        <title>Parelaphostrongylus tenuis whole genome reference sequence.</title>
        <authorList>
            <person name="Garwood T.J."/>
            <person name="Larsen P.A."/>
            <person name="Fountain-Jones N.M."/>
            <person name="Garbe J.R."/>
            <person name="Macchietto M.G."/>
            <person name="Kania S.A."/>
            <person name="Gerhold R.W."/>
            <person name="Richards J.E."/>
            <person name="Wolf T.M."/>
        </authorList>
    </citation>
    <scope>NUCLEOTIDE SEQUENCE</scope>
    <source>
        <strain evidence="1">MNPRO001-30</strain>
        <tissue evidence="1">Meninges</tissue>
    </source>
</reference>
<keyword evidence="2" id="KW-1185">Reference proteome</keyword>